<keyword evidence="9 14" id="KW-0274">FAD</keyword>
<evidence type="ECO:0000256" key="6">
    <source>
        <dbReference type="ARBA" id="ARBA00022695"/>
    </source>
</evidence>
<dbReference type="PIRSF" id="PIRSF004491">
    <property type="entry name" value="FAD_Synth"/>
    <property type="match status" value="1"/>
</dbReference>
<feature type="domain" description="Riboflavin kinase" evidence="15">
    <location>
        <begin position="180"/>
        <end position="305"/>
    </location>
</feature>
<dbReference type="FunFam" id="3.40.50.620:FF:000021">
    <property type="entry name" value="Riboflavin biosynthesis protein"/>
    <property type="match status" value="1"/>
</dbReference>
<dbReference type="UniPathway" id="UPA00276">
    <property type="reaction ID" value="UER00406"/>
</dbReference>
<keyword evidence="10 14" id="KW-0067">ATP-binding</keyword>
<dbReference type="InterPro" id="IPR014729">
    <property type="entry name" value="Rossmann-like_a/b/a_fold"/>
</dbReference>
<dbReference type="Gene3D" id="3.40.50.620">
    <property type="entry name" value="HUPs"/>
    <property type="match status" value="1"/>
</dbReference>
<evidence type="ECO:0000256" key="10">
    <source>
        <dbReference type="ARBA" id="ARBA00022840"/>
    </source>
</evidence>
<comment type="similarity">
    <text evidence="14">Belongs to the ribF family.</text>
</comment>
<dbReference type="EMBL" id="CYXR01000004">
    <property type="protein sequence ID" value="CUM80608.1"/>
    <property type="molecule type" value="Genomic_DNA"/>
</dbReference>
<sequence length="310" mass="35821">MDYIRGLEAYQDSREAAITLGKFDGVHRGHQKLIKKVCQLKAKKGVRSVVFAFDMNPLYEKLGKSREGIMSNEERRCLLDGKVDVLLECPFSEDVTSMSAEDFIRKILIEKIHARYIVIGTDFHFGHDKRGDAKMLAEYADVYGYELFVIEKEMYGKREISSSYVREELRKGNMEAVNDMLGYAYTVRGKVEHGRQLGRKLGFPTLNVHPSRDKLLPPNGVYLDSVRIDGIWYNGIGNVGFKPTVSDENRMLIESNLLDYSGDAYGKEVEIQLYHFKRPEQKFESVEMMKAQIDQDIAYAKEFFRYHHKK</sequence>
<evidence type="ECO:0000256" key="13">
    <source>
        <dbReference type="ARBA" id="ARBA00049494"/>
    </source>
</evidence>
<evidence type="ECO:0000256" key="5">
    <source>
        <dbReference type="ARBA" id="ARBA00022679"/>
    </source>
</evidence>
<keyword evidence="3 14" id="KW-0285">Flavoprotein</keyword>
<dbReference type="Pfam" id="PF06574">
    <property type="entry name" value="FAD_syn"/>
    <property type="match status" value="1"/>
</dbReference>
<comment type="catalytic activity">
    <reaction evidence="13 14">
        <text>FMN + ATP + H(+) = FAD + diphosphate</text>
        <dbReference type="Rhea" id="RHEA:17237"/>
        <dbReference type="ChEBI" id="CHEBI:15378"/>
        <dbReference type="ChEBI" id="CHEBI:30616"/>
        <dbReference type="ChEBI" id="CHEBI:33019"/>
        <dbReference type="ChEBI" id="CHEBI:57692"/>
        <dbReference type="ChEBI" id="CHEBI:58210"/>
        <dbReference type="EC" id="2.7.7.2"/>
    </reaction>
</comment>
<reference evidence="17 19" key="3">
    <citation type="submission" date="2020-07" db="EMBL/GenBank/DDBJ databases">
        <title>Bacterial metabolism rescues the inhibition of intestinal drug absorption by food and drug additives.</title>
        <authorList>
            <person name="Zou L."/>
            <person name="Spanogiannopoulos P."/>
            <person name="Chien H.-C."/>
            <person name="Pieper L.M."/>
            <person name="Cai W."/>
            <person name="Khuri N."/>
            <person name="Pottel J."/>
            <person name="Vora B."/>
            <person name="Ni Z."/>
            <person name="Tsakalozou E."/>
            <person name="Zhang W."/>
            <person name="Shoichet B.K."/>
            <person name="Giacomini K.M."/>
            <person name="Turnbaugh P.J."/>
        </authorList>
    </citation>
    <scope>NUCLEOTIDE SEQUENCE [LARGE SCALE GENOMIC DNA]</scope>
    <source>
        <strain evidence="17 19">F22</strain>
    </source>
</reference>
<dbReference type="CDD" id="cd02064">
    <property type="entry name" value="FAD_synthetase_N"/>
    <property type="match status" value="1"/>
</dbReference>
<dbReference type="SUPFAM" id="SSF82114">
    <property type="entry name" value="Riboflavin kinase-like"/>
    <property type="match status" value="1"/>
</dbReference>
<dbReference type="RefSeq" id="WP_055155877.1">
    <property type="nucleotide sequence ID" value="NZ_CYXR01000004.1"/>
</dbReference>
<dbReference type="EC" id="2.7.1.26" evidence="14"/>
<dbReference type="GO" id="GO:0006747">
    <property type="term" value="P:FAD biosynthetic process"/>
    <property type="evidence" value="ECO:0007669"/>
    <property type="project" value="UniProtKB-UniRule"/>
</dbReference>
<dbReference type="GO" id="GO:0003919">
    <property type="term" value="F:FMN adenylyltransferase activity"/>
    <property type="evidence" value="ECO:0007669"/>
    <property type="project" value="UniProtKB-UniRule"/>
</dbReference>
<dbReference type="InterPro" id="IPR002606">
    <property type="entry name" value="Riboflavin_kinase_bac"/>
</dbReference>
<evidence type="ECO:0000313" key="16">
    <source>
        <dbReference type="EMBL" id="CUM80608.1"/>
    </source>
</evidence>
<keyword evidence="11" id="KW-0511">Multifunctional enzyme</keyword>
<protein>
    <recommendedName>
        <fullName evidence="14">Riboflavin biosynthesis protein</fullName>
    </recommendedName>
    <domain>
        <recommendedName>
            <fullName evidence="14">Riboflavin kinase</fullName>
            <ecNumber evidence="14">2.7.1.26</ecNumber>
        </recommendedName>
        <alternativeName>
            <fullName evidence="14">Flavokinase</fullName>
        </alternativeName>
    </domain>
    <domain>
        <recommendedName>
            <fullName evidence="14">FMN adenylyltransferase</fullName>
            <ecNumber evidence="14">2.7.7.2</ecNumber>
        </recommendedName>
        <alternativeName>
            <fullName evidence="14">FAD pyrophosphorylase</fullName>
        </alternativeName>
        <alternativeName>
            <fullName evidence="14">FAD synthase</fullName>
        </alternativeName>
    </domain>
</protein>
<evidence type="ECO:0000256" key="1">
    <source>
        <dbReference type="ARBA" id="ARBA00004726"/>
    </source>
</evidence>
<evidence type="ECO:0000256" key="14">
    <source>
        <dbReference type="PIRNR" id="PIRNR004491"/>
    </source>
</evidence>
<reference evidence="16 18" key="1">
    <citation type="submission" date="2015-09" db="EMBL/GenBank/DDBJ databases">
        <authorList>
            <consortium name="Pathogen Informatics"/>
        </authorList>
    </citation>
    <scope>NUCLEOTIDE SEQUENCE [LARGE SCALE GENOMIC DNA]</scope>
    <source>
        <strain evidence="16 18">2789STDY5834962</strain>
    </source>
</reference>
<accession>A0A173RU12</accession>
<evidence type="ECO:0000256" key="8">
    <source>
        <dbReference type="ARBA" id="ARBA00022777"/>
    </source>
</evidence>
<dbReference type="SUPFAM" id="SSF52374">
    <property type="entry name" value="Nucleotidylyl transferase"/>
    <property type="match status" value="1"/>
</dbReference>
<evidence type="ECO:0000256" key="12">
    <source>
        <dbReference type="ARBA" id="ARBA00047880"/>
    </source>
</evidence>
<dbReference type="Pfam" id="PF01687">
    <property type="entry name" value="Flavokinase"/>
    <property type="match status" value="1"/>
</dbReference>
<dbReference type="UniPathway" id="UPA00277">
    <property type="reaction ID" value="UER00407"/>
</dbReference>
<dbReference type="NCBIfam" id="NF004162">
    <property type="entry name" value="PRK05627.1-5"/>
    <property type="match status" value="1"/>
</dbReference>
<dbReference type="PANTHER" id="PTHR22749">
    <property type="entry name" value="RIBOFLAVIN KINASE/FMN ADENYLYLTRANSFERASE"/>
    <property type="match status" value="1"/>
</dbReference>
<gene>
    <name evidence="16" type="primary">ribF</name>
    <name evidence="16" type="ORF">ERS852574_00818</name>
    <name evidence="17" type="ORF">HUU93_11290</name>
</gene>
<evidence type="ECO:0000256" key="11">
    <source>
        <dbReference type="ARBA" id="ARBA00023268"/>
    </source>
</evidence>
<name>A0A173RU12_9FIRM</name>
<comment type="catalytic activity">
    <reaction evidence="12 14">
        <text>riboflavin + ATP = FMN + ADP + H(+)</text>
        <dbReference type="Rhea" id="RHEA:14357"/>
        <dbReference type="ChEBI" id="CHEBI:15378"/>
        <dbReference type="ChEBI" id="CHEBI:30616"/>
        <dbReference type="ChEBI" id="CHEBI:57986"/>
        <dbReference type="ChEBI" id="CHEBI:58210"/>
        <dbReference type="ChEBI" id="CHEBI:456216"/>
        <dbReference type="EC" id="2.7.1.26"/>
    </reaction>
</comment>
<dbReference type="SMART" id="SM00904">
    <property type="entry name" value="Flavokinase"/>
    <property type="match status" value="1"/>
</dbReference>
<organism evidence="16 18">
    <name type="scientific">Coprococcus comes</name>
    <dbReference type="NCBI Taxonomy" id="410072"/>
    <lineage>
        <taxon>Bacteria</taxon>
        <taxon>Bacillati</taxon>
        <taxon>Bacillota</taxon>
        <taxon>Clostridia</taxon>
        <taxon>Lachnospirales</taxon>
        <taxon>Lachnospiraceae</taxon>
        <taxon>Coprococcus</taxon>
    </lineage>
</organism>
<evidence type="ECO:0000313" key="18">
    <source>
        <dbReference type="Proteomes" id="UP000095727"/>
    </source>
</evidence>
<evidence type="ECO:0000256" key="2">
    <source>
        <dbReference type="ARBA" id="ARBA00005201"/>
    </source>
</evidence>
<evidence type="ECO:0000256" key="4">
    <source>
        <dbReference type="ARBA" id="ARBA00022643"/>
    </source>
</evidence>
<comment type="pathway">
    <text evidence="2 14">Cofactor biosynthesis; FMN biosynthesis; FMN from riboflavin (ATP route): step 1/1.</text>
</comment>
<dbReference type="GO" id="GO:0008531">
    <property type="term" value="F:riboflavin kinase activity"/>
    <property type="evidence" value="ECO:0007669"/>
    <property type="project" value="UniProtKB-UniRule"/>
</dbReference>
<dbReference type="InterPro" id="IPR015865">
    <property type="entry name" value="Riboflavin_kinase_bac/euk"/>
</dbReference>
<reference evidence="17 19" key="2">
    <citation type="submission" date="2020-04" db="EMBL/GenBank/DDBJ databases">
        <authorList>
            <person name="Pieper L."/>
        </authorList>
    </citation>
    <scope>NUCLEOTIDE SEQUENCE [LARGE SCALE GENOMIC DNA]</scope>
    <source>
        <strain evidence="17 19">F22</strain>
    </source>
</reference>
<keyword evidence="6 14" id="KW-0548">Nucleotidyltransferase</keyword>
<dbReference type="Proteomes" id="UP000095727">
    <property type="component" value="Unassembled WGS sequence"/>
</dbReference>
<dbReference type="GO" id="GO:0005524">
    <property type="term" value="F:ATP binding"/>
    <property type="evidence" value="ECO:0007669"/>
    <property type="project" value="UniProtKB-UniRule"/>
</dbReference>
<dbReference type="EMBL" id="JABWDC010000045">
    <property type="protein sequence ID" value="NUN87166.1"/>
    <property type="molecule type" value="Genomic_DNA"/>
</dbReference>
<evidence type="ECO:0000259" key="15">
    <source>
        <dbReference type="SMART" id="SM00904"/>
    </source>
</evidence>
<dbReference type="GO" id="GO:0009398">
    <property type="term" value="P:FMN biosynthetic process"/>
    <property type="evidence" value="ECO:0007669"/>
    <property type="project" value="UniProtKB-UniRule"/>
</dbReference>
<dbReference type="InterPro" id="IPR023468">
    <property type="entry name" value="Riboflavin_kinase"/>
</dbReference>
<proteinExistence type="inferred from homology"/>
<keyword evidence="5 14" id="KW-0808">Transferase</keyword>
<dbReference type="PANTHER" id="PTHR22749:SF6">
    <property type="entry name" value="RIBOFLAVIN KINASE"/>
    <property type="match status" value="1"/>
</dbReference>
<evidence type="ECO:0000256" key="3">
    <source>
        <dbReference type="ARBA" id="ARBA00022630"/>
    </source>
</evidence>
<evidence type="ECO:0000313" key="17">
    <source>
        <dbReference type="EMBL" id="NUN87166.1"/>
    </source>
</evidence>
<dbReference type="GO" id="GO:0009231">
    <property type="term" value="P:riboflavin biosynthetic process"/>
    <property type="evidence" value="ECO:0007669"/>
    <property type="project" value="InterPro"/>
</dbReference>
<dbReference type="EC" id="2.7.7.2" evidence="14"/>
<comment type="pathway">
    <text evidence="1 14">Cofactor biosynthesis; FAD biosynthesis; FAD from FMN: step 1/1.</text>
</comment>
<dbReference type="InterPro" id="IPR023465">
    <property type="entry name" value="Riboflavin_kinase_dom_sf"/>
</dbReference>
<keyword evidence="4 14" id="KW-0288">FMN</keyword>
<dbReference type="Proteomes" id="UP000554488">
    <property type="component" value="Unassembled WGS sequence"/>
</dbReference>
<keyword evidence="7 14" id="KW-0547">Nucleotide-binding</keyword>
<evidence type="ECO:0000256" key="9">
    <source>
        <dbReference type="ARBA" id="ARBA00022827"/>
    </source>
</evidence>
<dbReference type="Gene3D" id="2.40.30.30">
    <property type="entry name" value="Riboflavin kinase-like"/>
    <property type="match status" value="1"/>
</dbReference>
<evidence type="ECO:0000313" key="19">
    <source>
        <dbReference type="Proteomes" id="UP000554488"/>
    </source>
</evidence>
<dbReference type="InterPro" id="IPR015864">
    <property type="entry name" value="FAD_synthase"/>
</dbReference>
<evidence type="ECO:0000256" key="7">
    <source>
        <dbReference type="ARBA" id="ARBA00022741"/>
    </source>
</evidence>
<dbReference type="AlphaFoldDB" id="A0A173RU12"/>
<keyword evidence="8 14" id="KW-0418">Kinase</keyword>
<dbReference type="NCBIfam" id="TIGR00083">
    <property type="entry name" value="ribF"/>
    <property type="match status" value="1"/>
</dbReference>